<dbReference type="RefSeq" id="WP_129182907.1">
    <property type="nucleotide sequence ID" value="NZ_JAGIOG010000001.1"/>
</dbReference>
<sequence>MKTPKFYTLEATFAYVAYESDSYTMDATLDQIVDHLLDLDARDVSLVADLGDDQSDGQFALSLIVPSHPGESIETVLGRGMGTVRAAFHACEAATPGWPSLSEMLTYVSVQPSREQVEIEDKHAGDLVDA</sequence>
<accession>A0A641AM13</accession>
<name>A0A641AM13_9ACTN</name>
<evidence type="ECO:0000313" key="1">
    <source>
        <dbReference type="EMBL" id="KAA1378314.1"/>
    </source>
</evidence>
<keyword evidence="2" id="KW-1185">Reference proteome</keyword>
<dbReference type="AlphaFoldDB" id="A0A641AM13"/>
<reference evidence="1" key="1">
    <citation type="submission" date="2019-09" db="EMBL/GenBank/DDBJ databases">
        <authorList>
            <person name="Li J."/>
        </authorList>
    </citation>
    <scope>NUCLEOTIDE SEQUENCE [LARGE SCALE GENOMIC DNA]</scope>
    <source>
        <strain evidence="1">NRBC 14897</strain>
    </source>
</reference>
<gene>
    <name evidence="1" type="ORF">ESP62_008040</name>
</gene>
<proteinExistence type="predicted"/>
<protein>
    <submittedName>
        <fullName evidence="1">Uncharacterized protein</fullName>
    </submittedName>
</protein>
<dbReference type="EMBL" id="SDPP02000002">
    <property type="protein sequence ID" value="KAA1378314.1"/>
    <property type="molecule type" value="Genomic_DNA"/>
</dbReference>
<dbReference type="OrthoDB" id="3436764at2"/>
<organism evidence="1 2">
    <name type="scientific">Aeromicrobium fastidiosum</name>
    <dbReference type="NCBI Taxonomy" id="52699"/>
    <lineage>
        <taxon>Bacteria</taxon>
        <taxon>Bacillati</taxon>
        <taxon>Actinomycetota</taxon>
        <taxon>Actinomycetes</taxon>
        <taxon>Propionibacteriales</taxon>
        <taxon>Nocardioidaceae</taxon>
        <taxon>Aeromicrobium</taxon>
    </lineage>
</organism>
<comment type="caution">
    <text evidence="1">The sequence shown here is derived from an EMBL/GenBank/DDBJ whole genome shotgun (WGS) entry which is preliminary data.</text>
</comment>
<dbReference type="Proteomes" id="UP001515100">
    <property type="component" value="Unassembled WGS sequence"/>
</dbReference>
<evidence type="ECO:0000313" key="2">
    <source>
        <dbReference type="Proteomes" id="UP001515100"/>
    </source>
</evidence>